<feature type="transmembrane region" description="Helical" evidence="6">
    <location>
        <begin position="160"/>
        <end position="180"/>
    </location>
</feature>
<sequence>MIRRLMKRPMFVIGFIFICGLLVASILYSLIWHDHIPENLFLIRNGQMVKPAPLSPLEAPPLGTDMRGNSLAAMLLIGAKFTLGIAFIITLIRLSFASFLGWIYGMYLYRFRRTITGLLDGMHYIPVTILAFVILAPVLKPDIMTEIYMYSRTEREIAEIIIIAAIGIPVAALDIGNLIGEIKQRDFITSAKVLGANSLQIFWNEIRPHFIPKFSLICIQQLIQVMILLAHLGVLSLFFGGTILQGRGSSIHSVSDEWSGLIGLAFQEGQATTEPWLFFAPVITFTLAILAFSFMLEDVKKVMGERGGTVQKKVRDKKSAVPTDKETNFDFLNR</sequence>
<dbReference type="Proteomes" id="UP000298347">
    <property type="component" value="Unassembled WGS sequence"/>
</dbReference>
<dbReference type="PANTHER" id="PTHR43839:SF3">
    <property type="entry name" value="OLIGOPEPTIDE ABC TRANSPORTER, PERMEASE PROTEIN"/>
    <property type="match status" value="1"/>
</dbReference>
<dbReference type="GO" id="GO:0055085">
    <property type="term" value="P:transmembrane transport"/>
    <property type="evidence" value="ECO:0007669"/>
    <property type="project" value="InterPro"/>
</dbReference>
<comment type="caution">
    <text evidence="8">The sequence shown here is derived from an EMBL/GenBank/DDBJ whole genome shotgun (WGS) entry which is preliminary data.</text>
</comment>
<dbReference type="InterPro" id="IPR000515">
    <property type="entry name" value="MetI-like"/>
</dbReference>
<evidence type="ECO:0000256" key="2">
    <source>
        <dbReference type="ARBA" id="ARBA00022448"/>
    </source>
</evidence>
<feature type="transmembrane region" description="Helical" evidence="6">
    <location>
        <begin position="276"/>
        <end position="296"/>
    </location>
</feature>
<keyword evidence="3 6" id="KW-0812">Transmembrane</keyword>
<dbReference type="GO" id="GO:0005886">
    <property type="term" value="C:plasma membrane"/>
    <property type="evidence" value="ECO:0007669"/>
    <property type="project" value="UniProtKB-SubCell"/>
</dbReference>
<feature type="transmembrane region" description="Helical" evidence="6">
    <location>
        <begin position="12"/>
        <end position="32"/>
    </location>
</feature>
<evidence type="ECO:0000256" key="4">
    <source>
        <dbReference type="ARBA" id="ARBA00022989"/>
    </source>
</evidence>
<organism evidence="8 9">
    <name type="scientific">Sporolactobacillus shoreae</name>
    <dbReference type="NCBI Taxonomy" id="1465501"/>
    <lineage>
        <taxon>Bacteria</taxon>
        <taxon>Bacillati</taxon>
        <taxon>Bacillota</taxon>
        <taxon>Bacilli</taxon>
        <taxon>Bacillales</taxon>
        <taxon>Sporolactobacillaceae</taxon>
        <taxon>Sporolactobacillus</taxon>
    </lineage>
</organism>
<dbReference type="EMBL" id="SRJD01000012">
    <property type="protein sequence ID" value="TGA97669.1"/>
    <property type="molecule type" value="Genomic_DNA"/>
</dbReference>
<evidence type="ECO:0000256" key="3">
    <source>
        <dbReference type="ARBA" id="ARBA00022692"/>
    </source>
</evidence>
<evidence type="ECO:0000256" key="5">
    <source>
        <dbReference type="ARBA" id="ARBA00023136"/>
    </source>
</evidence>
<dbReference type="SUPFAM" id="SSF161098">
    <property type="entry name" value="MetI-like"/>
    <property type="match status" value="1"/>
</dbReference>
<comment type="subcellular location">
    <subcellularLocation>
        <location evidence="6">Cell membrane</location>
        <topology evidence="6">Multi-pass membrane protein</topology>
    </subcellularLocation>
    <subcellularLocation>
        <location evidence="1">Membrane</location>
        <topology evidence="1">Multi-pass membrane protein</topology>
    </subcellularLocation>
</comment>
<dbReference type="AlphaFoldDB" id="A0A4Z0GNC2"/>
<evidence type="ECO:0000256" key="1">
    <source>
        <dbReference type="ARBA" id="ARBA00004141"/>
    </source>
</evidence>
<keyword evidence="5 6" id="KW-0472">Membrane</keyword>
<keyword evidence="4 6" id="KW-1133">Transmembrane helix</keyword>
<gene>
    <name evidence="8" type="ORF">E4665_11240</name>
</gene>
<dbReference type="OrthoDB" id="2351941at2"/>
<evidence type="ECO:0000256" key="6">
    <source>
        <dbReference type="RuleBase" id="RU363032"/>
    </source>
</evidence>
<feature type="transmembrane region" description="Helical" evidence="6">
    <location>
        <begin position="121"/>
        <end position="140"/>
    </location>
</feature>
<evidence type="ECO:0000313" key="9">
    <source>
        <dbReference type="Proteomes" id="UP000298347"/>
    </source>
</evidence>
<dbReference type="Pfam" id="PF00528">
    <property type="entry name" value="BPD_transp_1"/>
    <property type="match status" value="1"/>
</dbReference>
<feature type="transmembrane region" description="Helical" evidence="6">
    <location>
        <begin position="222"/>
        <end position="244"/>
    </location>
</feature>
<dbReference type="RefSeq" id="WP_135348879.1">
    <property type="nucleotide sequence ID" value="NZ_SRJD01000012.1"/>
</dbReference>
<dbReference type="PANTHER" id="PTHR43839">
    <property type="entry name" value="OPPC IN A BINDING PROTEIN-DEPENDENT TRANSPORT SYSTEM"/>
    <property type="match status" value="1"/>
</dbReference>
<evidence type="ECO:0000259" key="7">
    <source>
        <dbReference type="PROSITE" id="PS50928"/>
    </source>
</evidence>
<feature type="domain" description="ABC transmembrane type-1" evidence="7">
    <location>
        <begin position="83"/>
        <end position="296"/>
    </location>
</feature>
<keyword evidence="2 6" id="KW-0813">Transport</keyword>
<accession>A0A4Z0GNC2</accession>
<dbReference type="PROSITE" id="PS50928">
    <property type="entry name" value="ABC_TM1"/>
    <property type="match status" value="1"/>
</dbReference>
<reference evidence="8 9" key="1">
    <citation type="journal article" date="2015" name="Int. J. Syst. Evol. Microbiol.">
        <title>Sporolactobacillus shoreae sp. nov. and Sporolactobacillus spathodeae sp. nov., two spore-forming lactic acid bacteria isolated from tree barks in Thailand.</title>
        <authorList>
            <person name="Thamacharoensuk T."/>
            <person name="Kitahara M."/>
            <person name="Ohkuma M."/>
            <person name="Thongchul N."/>
            <person name="Tanasupawat S."/>
        </authorList>
    </citation>
    <scope>NUCLEOTIDE SEQUENCE [LARGE SCALE GENOMIC DNA]</scope>
    <source>
        <strain evidence="8 9">BK92</strain>
    </source>
</reference>
<comment type="similarity">
    <text evidence="6">Belongs to the binding-protein-dependent transport system permease family.</text>
</comment>
<dbReference type="InterPro" id="IPR035906">
    <property type="entry name" value="MetI-like_sf"/>
</dbReference>
<evidence type="ECO:0000313" key="8">
    <source>
        <dbReference type="EMBL" id="TGA97669.1"/>
    </source>
</evidence>
<proteinExistence type="inferred from homology"/>
<dbReference type="Gene3D" id="1.10.3720.10">
    <property type="entry name" value="MetI-like"/>
    <property type="match status" value="1"/>
</dbReference>
<keyword evidence="9" id="KW-1185">Reference proteome</keyword>
<name>A0A4Z0GNC2_9BACL</name>
<feature type="transmembrane region" description="Helical" evidence="6">
    <location>
        <begin position="81"/>
        <end position="109"/>
    </location>
</feature>
<protein>
    <submittedName>
        <fullName evidence="8">ABC transporter permease subunit</fullName>
    </submittedName>
</protein>